<feature type="region of interest" description="Disordered" evidence="1">
    <location>
        <begin position="352"/>
        <end position="383"/>
    </location>
</feature>
<evidence type="ECO:0000256" key="1">
    <source>
        <dbReference type="SAM" id="MobiDB-lite"/>
    </source>
</evidence>
<evidence type="ECO:0000313" key="3">
    <source>
        <dbReference type="Proteomes" id="UP001201812"/>
    </source>
</evidence>
<dbReference type="EMBL" id="JAKKPZ010000076">
    <property type="protein sequence ID" value="KAI1703808.1"/>
    <property type="molecule type" value="Genomic_DNA"/>
</dbReference>
<feature type="region of interest" description="Disordered" evidence="1">
    <location>
        <begin position="433"/>
        <end position="453"/>
    </location>
</feature>
<dbReference type="Proteomes" id="UP001201812">
    <property type="component" value="Unassembled WGS sequence"/>
</dbReference>
<protein>
    <submittedName>
        <fullName evidence="2">Uncharacterized protein</fullName>
    </submittedName>
</protein>
<feature type="compositionally biased region" description="Low complexity" evidence="1">
    <location>
        <begin position="433"/>
        <end position="451"/>
    </location>
</feature>
<feature type="compositionally biased region" description="Low complexity" evidence="1">
    <location>
        <begin position="146"/>
        <end position="160"/>
    </location>
</feature>
<evidence type="ECO:0000313" key="2">
    <source>
        <dbReference type="EMBL" id="KAI1703808.1"/>
    </source>
</evidence>
<feature type="compositionally biased region" description="Low complexity" evidence="1">
    <location>
        <begin position="88"/>
        <end position="132"/>
    </location>
</feature>
<accession>A0AAD4R1P9</accession>
<organism evidence="2 3">
    <name type="scientific">Ditylenchus destructor</name>
    <dbReference type="NCBI Taxonomy" id="166010"/>
    <lineage>
        <taxon>Eukaryota</taxon>
        <taxon>Metazoa</taxon>
        <taxon>Ecdysozoa</taxon>
        <taxon>Nematoda</taxon>
        <taxon>Chromadorea</taxon>
        <taxon>Rhabditida</taxon>
        <taxon>Tylenchina</taxon>
        <taxon>Tylenchomorpha</taxon>
        <taxon>Sphaerularioidea</taxon>
        <taxon>Anguinidae</taxon>
        <taxon>Anguininae</taxon>
        <taxon>Ditylenchus</taxon>
    </lineage>
</organism>
<comment type="caution">
    <text evidence="2">The sequence shown here is derived from an EMBL/GenBank/DDBJ whole genome shotgun (WGS) entry which is preliminary data.</text>
</comment>
<proteinExistence type="predicted"/>
<keyword evidence="3" id="KW-1185">Reference proteome</keyword>
<reference evidence="2" key="1">
    <citation type="submission" date="2022-01" db="EMBL/GenBank/DDBJ databases">
        <title>Genome Sequence Resource for Two Populations of Ditylenchus destructor, the Migratory Endoparasitic Phytonematode.</title>
        <authorList>
            <person name="Zhang H."/>
            <person name="Lin R."/>
            <person name="Xie B."/>
        </authorList>
    </citation>
    <scope>NUCLEOTIDE SEQUENCE</scope>
    <source>
        <strain evidence="2">BazhouSP</strain>
    </source>
</reference>
<sequence length="482" mass="50323">MEQFFSTTINDQKVPHWKYGKFRWPQVLAGGDDTSWYCERKGCKGIMRTTGPWTTAEDGNEFVMGRLVQQHTHRTCRRDMAKVRDDAAAAQDAADPQPAAAQDAADPQPAAAQDAADPQPAAAQDAADQQPATTSTSTATSKVHAARQAPQRATRQAPQGAALLAPQRAALNAAANQMDFCKKYYEEEGGRLRHKEFTFFGAYHLAHPSTVISWKCSRKNCNGRLHTTGQWNIDEQGRNFQWGTKVTHHNSTCQAKMAALKAAGSSDSDSAAEPVATTSNAAKVHAARQAPQGAALLAPQRAALLAPQRAALNAAANQKSEAAYNAAPLPADPAVPDVAPLTITQAKVRDAAAAAQDAADPQPATTSTSTATSKVHAARQAPQGAALLAPQRAALNAAANQVHAARQAPQGAALLAPQRAALNAAANQRAAATPNAAAAATQDAAAPNANNGATEQPVTAETIAGDIAANARLATVGIFLYC</sequence>
<name>A0AAD4R1P9_9BILA</name>
<feature type="region of interest" description="Disordered" evidence="1">
    <location>
        <begin position="76"/>
        <end position="160"/>
    </location>
</feature>
<gene>
    <name evidence="2" type="ORF">DdX_14644</name>
</gene>
<feature type="compositionally biased region" description="Basic and acidic residues" evidence="1">
    <location>
        <begin position="77"/>
        <end position="87"/>
    </location>
</feature>
<dbReference type="AlphaFoldDB" id="A0AAD4R1P9"/>